<protein>
    <recommendedName>
        <fullName evidence="12">Pheromone-regulated membrane protein 10</fullName>
    </recommendedName>
</protein>
<comment type="subcellular location">
    <subcellularLocation>
        <location evidence="1">Membrane</location>
        <topology evidence="1">Multi-pass membrane protein</topology>
    </subcellularLocation>
</comment>
<keyword evidence="2 7" id="KW-0812">Transmembrane</keyword>
<dbReference type="Proteomes" id="UP000654370">
    <property type="component" value="Unassembled WGS sequence"/>
</dbReference>
<feature type="transmembrane region" description="Helical" evidence="7">
    <location>
        <begin position="524"/>
        <end position="541"/>
    </location>
</feature>
<proteinExistence type="inferred from homology"/>
<evidence type="ECO:0000256" key="2">
    <source>
        <dbReference type="ARBA" id="ARBA00022692"/>
    </source>
</evidence>
<dbReference type="Pfam" id="PF12821">
    <property type="entry name" value="ThrE_2"/>
    <property type="match status" value="1"/>
</dbReference>
<feature type="region of interest" description="Disordered" evidence="6">
    <location>
        <begin position="1"/>
        <end position="92"/>
    </location>
</feature>
<dbReference type="GO" id="GO:0022857">
    <property type="term" value="F:transmembrane transporter activity"/>
    <property type="evidence" value="ECO:0007669"/>
    <property type="project" value="InterPro"/>
</dbReference>
<feature type="transmembrane region" description="Helical" evidence="7">
    <location>
        <begin position="636"/>
        <end position="659"/>
    </location>
</feature>
<feature type="region of interest" description="Disordered" evidence="6">
    <location>
        <begin position="201"/>
        <end position="233"/>
    </location>
</feature>
<evidence type="ECO:0000256" key="5">
    <source>
        <dbReference type="ARBA" id="ARBA00034125"/>
    </source>
</evidence>
<feature type="region of interest" description="Disordered" evidence="6">
    <location>
        <begin position="150"/>
        <end position="177"/>
    </location>
</feature>
<dbReference type="PANTHER" id="PTHR31082">
    <property type="entry name" value="PHEROMONE-REGULATED MEMBRANE PROTEIN 10"/>
    <property type="match status" value="1"/>
</dbReference>
<evidence type="ECO:0000256" key="3">
    <source>
        <dbReference type="ARBA" id="ARBA00022989"/>
    </source>
</evidence>
<comment type="similarity">
    <text evidence="5">Belongs to the ThrE exporter (TC 2.A.79) family.</text>
</comment>
<evidence type="ECO:0000256" key="4">
    <source>
        <dbReference type="ARBA" id="ARBA00023136"/>
    </source>
</evidence>
<keyword evidence="3 7" id="KW-1133">Transmembrane helix</keyword>
<dbReference type="InterPro" id="IPR024528">
    <property type="entry name" value="ThrE_2"/>
</dbReference>
<feature type="transmembrane region" description="Helical" evidence="7">
    <location>
        <begin position="449"/>
        <end position="470"/>
    </location>
</feature>
<feature type="transmembrane region" description="Helical" evidence="7">
    <location>
        <begin position="548"/>
        <end position="569"/>
    </location>
</feature>
<dbReference type="Pfam" id="PF06738">
    <property type="entry name" value="ThrE"/>
    <property type="match status" value="1"/>
</dbReference>
<sequence>MEKRESLRHASSWPNLPRVTFTDTDEHIPQHAATTTNSPEDEDDNDERRTSHELVDMSSTFPTKVDSPTTFYDDSTLGSTAEAEKPPPDNDNELVSAALEQAKLDGYSEEYAKHIAESARIVNNMWDYKRTRFHNQVKTNGSVLSALIQMDGNQNRRKPKRRQGRGKKKKRLSGAMSAMSDSLTIPSGFIPEVRRPSLAKHRQHSWMSSQVHTVPSLRKRPAGTSRRGSIDSVTTTASQFEPISLDDRIRLTFEIANILQKQSLIRQLARCLMRYGCPSHRLESVVRQVSKTLRIEADYVYIPNIMLMSFIDSSTHTTETYFVRELQGFHMSRLEEIYRLEKLISHGEVTVESALEYMETVMNSPEFYPKWAMLVAYAAAGFAAAILFFGGSWKDAGLATGLSFLLACYEIFANYVVALGPLFEITIAIFIGFIAKAATHGGFCFVPSSFGSIVMLLPGWTMTSAIIEVASRSWISGIIRMVYAILYAFLLGYGLSLGENVYLTIDPGVGASNPDSCPNQPSKWFYFLLVPLFSVTYCVYLRALPRRWLLMSTVACAGYATSFALSNYINTSQQVVQLVPAFVVGVLGNGWTKWKKQMSFDAILLGAFFLVPGSIGLRSGLAVFSGGTDSGQGMTMAIDMIQAAMGITVGLFLSTLCFYPRGTQHTPLMSF</sequence>
<feature type="compositionally biased region" description="Basic and acidic residues" evidence="6">
    <location>
        <begin position="46"/>
        <end position="55"/>
    </location>
</feature>
<keyword evidence="11" id="KW-1185">Reference proteome</keyword>
<feature type="domain" description="Threonine/serine exporter-like N-terminal" evidence="8">
    <location>
        <begin position="265"/>
        <end position="498"/>
    </location>
</feature>
<dbReference type="EMBL" id="JAEPQZ010000013">
    <property type="protein sequence ID" value="KAG2174312.1"/>
    <property type="molecule type" value="Genomic_DNA"/>
</dbReference>
<feature type="transmembrane region" description="Helical" evidence="7">
    <location>
        <begin position="575"/>
        <end position="591"/>
    </location>
</feature>
<gene>
    <name evidence="10" type="ORF">INT43_004335</name>
</gene>
<feature type="transmembrane region" description="Helical" evidence="7">
    <location>
        <begin position="603"/>
        <end position="624"/>
    </location>
</feature>
<dbReference type="AlphaFoldDB" id="A0A8H7PHX0"/>
<name>A0A8H7PHX0_MORIS</name>
<dbReference type="GO" id="GO:0016020">
    <property type="term" value="C:membrane"/>
    <property type="evidence" value="ECO:0007669"/>
    <property type="project" value="UniProtKB-SubCell"/>
</dbReference>
<feature type="transmembrane region" description="Helical" evidence="7">
    <location>
        <begin position="371"/>
        <end position="390"/>
    </location>
</feature>
<evidence type="ECO:0000256" key="1">
    <source>
        <dbReference type="ARBA" id="ARBA00004141"/>
    </source>
</evidence>
<dbReference type="OrthoDB" id="413008at2759"/>
<reference evidence="10" key="1">
    <citation type="submission" date="2020-12" db="EMBL/GenBank/DDBJ databases">
        <title>Metabolic potential, ecology and presence of endohyphal bacteria is reflected in genomic diversity of Mucoromycotina.</title>
        <authorList>
            <person name="Muszewska A."/>
            <person name="Okrasinska A."/>
            <person name="Steczkiewicz K."/>
            <person name="Drgas O."/>
            <person name="Orlowska M."/>
            <person name="Perlinska-Lenart U."/>
            <person name="Aleksandrzak-Piekarczyk T."/>
            <person name="Szatraj K."/>
            <person name="Zielenkiewicz U."/>
            <person name="Pilsyk S."/>
            <person name="Malc E."/>
            <person name="Mieczkowski P."/>
            <person name="Kruszewska J.S."/>
            <person name="Biernat P."/>
            <person name="Pawlowska J."/>
        </authorList>
    </citation>
    <scope>NUCLEOTIDE SEQUENCE</scope>
    <source>
        <strain evidence="10">WA0000067209</strain>
    </source>
</reference>
<feature type="compositionally biased region" description="Basic residues" evidence="6">
    <location>
        <begin position="155"/>
        <end position="172"/>
    </location>
</feature>
<evidence type="ECO:0000259" key="8">
    <source>
        <dbReference type="Pfam" id="PF06738"/>
    </source>
</evidence>
<keyword evidence="4 7" id="KW-0472">Membrane</keyword>
<evidence type="ECO:0008006" key="12">
    <source>
        <dbReference type="Google" id="ProtNLM"/>
    </source>
</evidence>
<accession>A0A8H7PHX0</accession>
<feature type="transmembrane region" description="Helical" evidence="7">
    <location>
        <begin position="482"/>
        <end position="504"/>
    </location>
</feature>
<evidence type="ECO:0000313" key="11">
    <source>
        <dbReference type="Proteomes" id="UP000654370"/>
    </source>
</evidence>
<evidence type="ECO:0000313" key="10">
    <source>
        <dbReference type="EMBL" id="KAG2174312.1"/>
    </source>
</evidence>
<dbReference type="PANTHER" id="PTHR31082:SF4">
    <property type="entry name" value="PHEROMONE-REGULATED MEMBRANE PROTEIN 10"/>
    <property type="match status" value="1"/>
</dbReference>
<organism evidence="10 11">
    <name type="scientific">Mortierella isabellina</name>
    <name type="common">Filamentous fungus</name>
    <name type="synonym">Umbelopsis isabellina</name>
    <dbReference type="NCBI Taxonomy" id="91625"/>
    <lineage>
        <taxon>Eukaryota</taxon>
        <taxon>Fungi</taxon>
        <taxon>Fungi incertae sedis</taxon>
        <taxon>Mucoromycota</taxon>
        <taxon>Mucoromycotina</taxon>
        <taxon>Umbelopsidomycetes</taxon>
        <taxon>Umbelopsidales</taxon>
        <taxon>Umbelopsidaceae</taxon>
        <taxon>Umbelopsis</taxon>
    </lineage>
</organism>
<dbReference type="InterPro" id="IPR010619">
    <property type="entry name" value="ThrE-like_N"/>
</dbReference>
<evidence type="ECO:0000256" key="7">
    <source>
        <dbReference type="SAM" id="Phobius"/>
    </source>
</evidence>
<evidence type="ECO:0000259" key="9">
    <source>
        <dbReference type="Pfam" id="PF12821"/>
    </source>
</evidence>
<dbReference type="InterPro" id="IPR051361">
    <property type="entry name" value="ThrE/Ser_Exporter"/>
</dbReference>
<evidence type="ECO:0000256" key="6">
    <source>
        <dbReference type="SAM" id="MobiDB-lite"/>
    </source>
</evidence>
<feature type="domain" description="Threonine/Serine exporter ThrE" evidence="9">
    <location>
        <begin position="527"/>
        <end position="656"/>
    </location>
</feature>
<comment type="caution">
    <text evidence="10">The sequence shown here is derived from an EMBL/GenBank/DDBJ whole genome shotgun (WGS) entry which is preliminary data.</text>
</comment>
<feature type="compositionally biased region" description="Polar residues" evidence="6">
    <location>
        <begin position="57"/>
        <end position="79"/>
    </location>
</feature>